<sequence>MPSTLETTNKELFARFHRAVNTGDPDVITAAIDELVDPDVELHTSLPVPEPGVRAFHYVWTLLLRAYPDIQVHIQDLIAEDDKVVARSVVTGTHRGEYLGQAPTGRTVTYNEIFIARIADGRIVETWGVVDVLAQLRQLGAITL</sequence>
<dbReference type="InterPro" id="IPR032710">
    <property type="entry name" value="NTF2-like_dom_sf"/>
</dbReference>
<dbReference type="InterPro" id="IPR009959">
    <property type="entry name" value="Cyclase_SnoaL-like"/>
</dbReference>
<reference evidence="1 2" key="1">
    <citation type="submission" date="2019-10" db="EMBL/GenBank/DDBJ databases">
        <title>Nocardia macrotermitis sp. nov. and Nocardia aurantia sp. nov., isolated from the gut of fungus growing-termite Macrotermes natalensis.</title>
        <authorList>
            <person name="Benndorf R."/>
            <person name="Schwitalla J."/>
            <person name="Martin K."/>
            <person name="De Beer W."/>
            <person name="Kaster A.-K."/>
            <person name="Vollmers J."/>
            <person name="Poulsen M."/>
            <person name="Beemelmanns C."/>
        </authorList>
    </citation>
    <scope>NUCLEOTIDE SEQUENCE [LARGE SCALE GENOMIC DNA]</scope>
    <source>
        <strain evidence="1 2">RB56</strain>
    </source>
</reference>
<dbReference type="Proteomes" id="UP000431401">
    <property type="component" value="Unassembled WGS sequence"/>
</dbReference>
<dbReference type="SUPFAM" id="SSF54427">
    <property type="entry name" value="NTF2-like"/>
    <property type="match status" value="1"/>
</dbReference>
<dbReference type="OrthoDB" id="129343at2"/>
<evidence type="ECO:0008006" key="3">
    <source>
        <dbReference type="Google" id="ProtNLM"/>
    </source>
</evidence>
<dbReference type="GO" id="GO:0030638">
    <property type="term" value="P:polyketide metabolic process"/>
    <property type="evidence" value="ECO:0007669"/>
    <property type="project" value="InterPro"/>
</dbReference>
<comment type="caution">
    <text evidence="1">The sequence shown here is derived from an EMBL/GenBank/DDBJ whole genome shotgun (WGS) entry which is preliminary data.</text>
</comment>
<dbReference type="AlphaFoldDB" id="A0A7K0DS02"/>
<dbReference type="PANTHER" id="PTHR38436">
    <property type="entry name" value="POLYKETIDE CYCLASE SNOAL-LIKE DOMAIN"/>
    <property type="match status" value="1"/>
</dbReference>
<protein>
    <recommendedName>
        <fullName evidence="3">Ester cyclase</fullName>
    </recommendedName>
</protein>
<evidence type="ECO:0000313" key="2">
    <source>
        <dbReference type="Proteomes" id="UP000431401"/>
    </source>
</evidence>
<dbReference type="PANTHER" id="PTHR38436:SF1">
    <property type="entry name" value="ESTER CYCLASE"/>
    <property type="match status" value="1"/>
</dbReference>
<dbReference type="Pfam" id="PF07366">
    <property type="entry name" value="SnoaL"/>
    <property type="match status" value="1"/>
</dbReference>
<organism evidence="1 2">
    <name type="scientific">Nocardia aurantia</name>
    <dbReference type="NCBI Taxonomy" id="2585199"/>
    <lineage>
        <taxon>Bacteria</taxon>
        <taxon>Bacillati</taxon>
        <taxon>Actinomycetota</taxon>
        <taxon>Actinomycetes</taxon>
        <taxon>Mycobacteriales</taxon>
        <taxon>Nocardiaceae</taxon>
        <taxon>Nocardia</taxon>
    </lineage>
</organism>
<keyword evidence="2" id="KW-1185">Reference proteome</keyword>
<proteinExistence type="predicted"/>
<evidence type="ECO:0000313" key="1">
    <source>
        <dbReference type="EMBL" id="MQY28378.1"/>
    </source>
</evidence>
<dbReference type="RefSeq" id="WP_153344256.1">
    <property type="nucleotide sequence ID" value="NZ_WEGI01000008.1"/>
</dbReference>
<dbReference type="EMBL" id="WEGI01000008">
    <property type="protein sequence ID" value="MQY28378.1"/>
    <property type="molecule type" value="Genomic_DNA"/>
</dbReference>
<accession>A0A7K0DS02</accession>
<dbReference type="Gene3D" id="3.10.450.50">
    <property type="match status" value="1"/>
</dbReference>
<name>A0A7K0DS02_9NOCA</name>
<gene>
    <name evidence="1" type="ORF">NRB56_39620</name>
</gene>